<dbReference type="GO" id="GO:0046983">
    <property type="term" value="F:protein dimerization activity"/>
    <property type="evidence" value="ECO:0007669"/>
    <property type="project" value="InterPro"/>
</dbReference>
<evidence type="ECO:0000259" key="13">
    <source>
        <dbReference type="SMART" id="SM00662"/>
    </source>
</evidence>
<dbReference type="AlphaFoldDB" id="A0A7C0Y8V0"/>
<dbReference type="InterPro" id="IPR036603">
    <property type="entry name" value="RBP11-like"/>
</dbReference>
<dbReference type="SUPFAM" id="SSF47789">
    <property type="entry name" value="C-terminal domain of RNA polymerase alpha subunit"/>
    <property type="match status" value="1"/>
</dbReference>
<dbReference type="Gene3D" id="3.30.1360.10">
    <property type="entry name" value="RNA polymerase, RBP11-like subunit"/>
    <property type="match status" value="1"/>
</dbReference>
<evidence type="ECO:0000256" key="6">
    <source>
        <dbReference type="ARBA" id="ARBA00022695"/>
    </source>
</evidence>
<feature type="domain" description="DNA-directed RNA polymerase RpoA/D/Rpb3-type" evidence="13">
    <location>
        <begin position="25"/>
        <end position="233"/>
    </location>
</feature>
<evidence type="ECO:0000313" key="14">
    <source>
        <dbReference type="EMBL" id="HDD52836.1"/>
    </source>
</evidence>
<dbReference type="Gene3D" id="1.10.150.20">
    <property type="entry name" value="5' to 3' exonuclease, C-terminal subdomain"/>
    <property type="match status" value="1"/>
</dbReference>
<organism evidence="14">
    <name type="scientific">Thermosulfidibacter takaii</name>
    <dbReference type="NCBI Taxonomy" id="412593"/>
    <lineage>
        <taxon>Bacteria</taxon>
        <taxon>Pseudomonadati</taxon>
        <taxon>Thermosulfidibacterota</taxon>
        <taxon>Thermosulfidibacteria</taxon>
        <taxon>Thermosulfidibacterales</taxon>
        <taxon>Thermosulfidibacteraceae</taxon>
    </lineage>
</organism>
<evidence type="ECO:0000256" key="12">
    <source>
        <dbReference type="SAM" id="Coils"/>
    </source>
</evidence>
<dbReference type="Proteomes" id="UP000885690">
    <property type="component" value="Unassembled WGS sequence"/>
</dbReference>
<reference evidence="14" key="1">
    <citation type="journal article" date="2020" name="mSystems">
        <title>Genome- and Community-Level Interaction Insights into Carbon Utilization and Element Cycling Functions of Hydrothermarchaeota in Hydrothermal Sediment.</title>
        <authorList>
            <person name="Zhou Z."/>
            <person name="Liu Y."/>
            <person name="Xu W."/>
            <person name="Pan J."/>
            <person name="Luo Z.H."/>
            <person name="Li M."/>
        </authorList>
    </citation>
    <scope>NUCLEOTIDE SEQUENCE [LARGE SCALE GENOMIC DNA]</scope>
    <source>
        <strain evidence="14">HyVt-115</strain>
    </source>
</reference>
<dbReference type="Pfam" id="PF03118">
    <property type="entry name" value="RNA_pol_A_CTD"/>
    <property type="match status" value="1"/>
</dbReference>
<keyword evidence="4 11" id="KW-0240">DNA-directed RNA polymerase</keyword>
<dbReference type="GO" id="GO:0005737">
    <property type="term" value="C:cytoplasm"/>
    <property type="evidence" value="ECO:0007669"/>
    <property type="project" value="UniProtKB-ARBA"/>
</dbReference>
<evidence type="ECO:0000256" key="9">
    <source>
        <dbReference type="ARBA" id="ARBA00033070"/>
    </source>
</evidence>
<name>A0A7C0Y8V0_9BACT</name>
<dbReference type="NCBIfam" id="NF003513">
    <property type="entry name" value="PRK05182.1-2"/>
    <property type="match status" value="1"/>
</dbReference>
<dbReference type="InterPro" id="IPR011262">
    <property type="entry name" value="DNA-dir_RNA_pol_insert"/>
</dbReference>
<dbReference type="Gene3D" id="2.170.120.12">
    <property type="entry name" value="DNA-directed RNA polymerase, insert domain"/>
    <property type="match status" value="1"/>
</dbReference>
<keyword evidence="6 11" id="KW-0548">Nucleotidyltransferase</keyword>
<dbReference type="InterPro" id="IPR011260">
    <property type="entry name" value="RNAP_asu_C"/>
</dbReference>
<dbReference type="GO" id="GO:0003899">
    <property type="term" value="F:DNA-directed RNA polymerase activity"/>
    <property type="evidence" value="ECO:0007669"/>
    <property type="project" value="UniProtKB-UniRule"/>
</dbReference>
<dbReference type="GO" id="GO:0006351">
    <property type="term" value="P:DNA-templated transcription"/>
    <property type="evidence" value="ECO:0007669"/>
    <property type="project" value="UniProtKB-UniRule"/>
</dbReference>
<evidence type="ECO:0000256" key="1">
    <source>
        <dbReference type="ARBA" id="ARBA00007123"/>
    </source>
</evidence>
<dbReference type="SUPFAM" id="SSF56553">
    <property type="entry name" value="Insert subdomain of RNA polymerase alpha subunit"/>
    <property type="match status" value="1"/>
</dbReference>
<comment type="similarity">
    <text evidence="1 11">Belongs to the RNA polymerase alpha chain family.</text>
</comment>
<feature type="region of interest" description="Alpha N-terminal domain (alpha-NTD)" evidence="11">
    <location>
        <begin position="1"/>
        <end position="234"/>
    </location>
</feature>
<evidence type="ECO:0000256" key="8">
    <source>
        <dbReference type="ARBA" id="ARBA00032524"/>
    </source>
</evidence>
<evidence type="ECO:0000256" key="11">
    <source>
        <dbReference type="HAMAP-Rule" id="MF_00059"/>
    </source>
</evidence>
<protein>
    <recommendedName>
        <fullName evidence="3 11">DNA-directed RNA polymerase subunit alpha</fullName>
        <shortName evidence="11">RNAP subunit alpha</shortName>
        <ecNumber evidence="2 11">2.7.7.6</ecNumber>
    </recommendedName>
    <alternativeName>
        <fullName evidence="9 11">RNA polymerase subunit alpha</fullName>
    </alternativeName>
    <alternativeName>
        <fullName evidence="8 11">Transcriptase subunit alpha</fullName>
    </alternativeName>
</protein>
<sequence length="332" mass="37370">MFRTWSMMIRPQRVEFDQESLTSRYGKLVVEPLEKGFGITLGNSLRRVLLSSIPGAAVTAVKIEGVPHEFTAIPGVKEDVTEIILNIKELQLKSYTEEPVTMYLDVQGPGEVKASQIDTGHKVDILNPDLVIATLDSEKSRLIMEMKVERGKGYLPVEKRHGEDLPIGTILVDAIFSPVVKVNFSVESARVGRETDYDKLILEVWTNGAVHPQDAVAMAAKILKDHVTIFANFEQEMEEMDEEGGEREKEELVKRLNKSIDELELSVRSHNCLKKMGINTIRDLVQRSEADLLKVRNFGKKSLEEVKSVLEEMHLSLGMDLKGLEEEEEEIG</sequence>
<feature type="region of interest" description="Alpha C-terminal domain (alpha-CTD)" evidence="11">
    <location>
        <begin position="252"/>
        <end position="332"/>
    </location>
</feature>
<dbReference type="NCBIfam" id="TIGR02027">
    <property type="entry name" value="rpoA"/>
    <property type="match status" value="1"/>
</dbReference>
<keyword evidence="5 11" id="KW-0808">Transferase</keyword>
<dbReference type="InterPro" id="IPR011263">
    <property type="entry name" value="DNA-dir_RNA_pol_RpoA/D/Rpb3"/>
</dbReference>
<keyword evidence="7 11" id="KW-0804">Transcription</keyword>
<evidence type="ECO:0000256" key="2">
    <source>
        <dbReference type="ARBA" id="ARBA00012418"/>
    </source>
</evidence>
<dbReference type="FunFam" id="1.10.150.20:FF:000001">
    <property type="entry name" value="DNA-directed RNA polymerase subunit alpha"/>
    <property type="match status" value="1"/>
</dbReference>
<evidence type="ECO:0000256" key="4">
    <source>
        <dbReference type="ARBA" id="ARBA00022478"/>
    </source>
</evidence>
<evidence type="ECO:0000256" key="3">
    <source>
        <dbReference type="ARBA" id="ARBA00015972"/>
    </source>
</evidence>
<dbReference type="GO" id="GO:0003677">
    <property type="term" value="F:DNA binding"/>
    <property type="evidence" value="ECO:0007669"/>
    <property type="project" value="UniProtKB-UniRule"/>
</dbReference>
<proteinExistence type="inferred from homology"/>
<keyword evidence="12" id="KW-0175">Coiled coil</keyword>
<dbReference type="Pfam" id="PF01193">
    <property type="entry name" value="RNA_pol_L"/>
    <property type="match status" value="1"/>
</dbReference>
<dbReference type="SMART" id="SM00662">
    <property type="entry name" value="RPOLD"/>
    <property type="match status" value="1"/>
</dbReference>
<dbReference type="NCBIfam" id="NF003519">
    <property type="entry name" value="PRK05182.2-5"/>
    <property type="match status" value="1"/>
</dbReference>
<gene>
    <name evidence="11" type="primary">rpoA</name>
    <name evidence="14" type="ORF">ENF32_02050</name>
</gene>
<comment type="domain">
    <text evidence="11">The N-terminal domain is essential for RNAP assembly and basal transcription, whereas the C-terminal domain is involved in interaction with transcriptional regulators and with upstream promoter elements.</text>
</comment>
<feature type="coiled-coil region" evidence="12">
    <location>
        <begin position="223"/>
        <end position="266"/>
    </location>
</feature>
<dbReference type="EC" id="2.7.7.6" evidence="2 11"/>
<comment type="catalytic activity">
    <reaction evidence="10 11">
        <text>RNA(n) + a ribonucleoside 5'-triphosphate = RNA(n+1) + diphosphate</text>
        <dbReference type="Rhea" id="RHEA:21248"/>
        <dbReference type="Rhea" id="RHEA-COMP:14527"/>
        <dbReference type="Rhea" id="RHEA-COMP:17342"/>
        <dbReference type="ChEBI" id="CHEBI:33019"/>
        <dbReference type="ChEBI" id="CHEBI:61557"/>
        <dbReference type="ChEBI" id="CHEBI:140395"/>
        <dbReference type="EC" id="2.7.7.6"/>
    </reaction>
</comment>
<comment type="subunit">
    <text evidence="11">Homodimer. The RNAP catalytic core consists of 2 alpha, 1 beta, 1 beta' and 1 omega subunit. When a sigma factor is associated with the core the holoenzyme is formed, which can initiate transcription.</text>
</comment>
<comment type="function">
    <text evidence="11">DNA-dependent RNA polymerase catalyzes the transcription of DNA into RNA using the four ribonucleoside triphosphates as substrates.</text>
</comment>
<dbReference type="CDD" id="cd06928">
    <property type="entry name" value="RNAP_alpha_NTD"/>
    <property type="match status" value="1"/>
</dbReference>
<evidence type="ECO:0000256" key="10">
    <source>
        <dbReference type="ARBA" id="ARBA00048552"/>
    </source>
</evidence>
<dbReference type="Pfam" id="PF01000">
    <property type="entry name" value="RNA_pol_A_bac"/>
    <property type="match status" value="1"/>
</dbReference>
<comment type="caution">
    <text evidence="14">The sequence shown here is derived from an EMBL/GenBank/DDBJ whole genome shotgun (WGS) entry which is preliminary data.</text>
</comment>
<dbReference type="EMBL" id="DQWS01000077">
    <property type="protein sequence ID" value="HDD52836.1"/>
    <property type="molecule type" value="Genomic_DNA"/>
</dbReference>
<dbReference type="HAMAP" id="MF_00059">
    <property type="entry name" value="RNApol_bact_RpoA"/>
    <property type="match status" value="1"/>
</dbReference>
<dbReference type="FunFam" id="2.170.120.12:FF:000001">
    <property type="entry name" value="DNA-directed RNA polymerase subunit alpha"/>
    <property type="match status" value="1"/>
</dbReference>
<dbReference type="NCBIfam" id="NF003515">
    <property type="entry name" value="PRK05182.2-1"/>
    <property type="match status" value="1"/>
</dbReference>
<dbReference type="GO" id="GO:0000428">
    <property type="term" value="C:DNA-directed RNA polymerase complex"/>
    <property type="evidence" value="ECO:0007669"/>
    <property type="project" value="UniProtKB-KW"/>
</dbReference>
<accession>A0A7C0Y8V0</accession>
<evidence type="ECO:0000256" key="7">
    <source>
        <dbReference type="ARBA" id="ARBA00023163"/>
    </source>
</evidence>
<evidence type="ECO:0000256" key="5">
    <source>
        <dbReference type="ARBA" id="ARBA00022679"/>
    </source>
</evidence>
<dbReference type="SUPFAM" id="SSF55257">
    <property type="entry name" value="RBP11-like subunits of RNA polymerase"/>
    <property type="match status" value="1"/>
</dbReference>
<dbReference type="InterPro" id="IPR011773">
    <property type="entry name" value="DNA-dir_RpoA"/>
</dbReference>
<dbReference type="InterPro" id="IPR036643">
    <property type="entry name" value="RNApol_insert_sf"/>
</dbReference>